<name>A0A3G8Y3I5_9FLAO</name>
<organism evidence="1 2">
    <name type="scientific">Epilithonimonas vandammei</name>
    <dbReference type="NCBI Taxonomy" id="2487072"/>
    <lineage>
        <taxon>Bacteria</taxon>
        <taxon>Pseudomonadati</taxon>
        <taxon>Bacteroidota</taxon>
        <taxon>Flavobacteriia</taxon>
        <taxon>Flavobacteriales</taxon>
        <taxon>Weeksellaceae</taxon>
        <taxon>Chryseobacterium group</taxon>
        <taxon>Epilithonimonas</taxon>
    </lineage>
</organism>
<dbReference type="EMBL" id="CP034161">
    <property type="protein sequence ID" value="AZI39630.1"/>
    <property type="molecule type" value="Genomic_DNA"/>
</dbReference>
<gene>
    <name evidence="1" type="ORF">EIB74_06490</name>
</gene>
<dbReference type="RefSeq" id="WP_124801850.1">
    <property type="nucleotide sequence ID" value="NZ_CP034161.1"/>
</dbReference>
<sequence>MNWVIKHSKKIKYHTDLKEILKPIWSELLDYKWIITDVEFLTDSQIPLNYDTDYFFLDKNEFESLMISDTQIVWGIIAAVKNDYEIRTENIIKLSCESDEVWKENTFLIPQSIVEIIAFDSGYTILKFKEKNLSEKFKHYFEEAIELQKFSQGFRIN</sequence>
<evidence type="ECO:0008006" key="3">
    <source>
        <dbReference type="Google" id="ProtNLM"/>
    </source>
</evidence>
<dbReference type="AlphaFoldDB" id="A0A3G8Y3I5"/>
<dbReference type="OrthoDB" id="797474at2"/>
<protein>
    <recommendedName>
        <fullName evidence="3">DUF2691 family protein</fullName>
    </recommendedName>
</protein>
<evidence type="ECO:0000313" key="1">
    <source>
        <dbReference type="EMBL" id="AZI39630.1"/>
    </source>
</evidence>
<keyword evidence="2" id="KW-1185">Reference proteome</keyword>
<proteinExistence type="predicted"/>
<dbReference type="Proteomes" id="UP000281810">
    <property type="component" value="Chromosome"/>
</dbReference>
<reference evidence="2" key="1">
    <citation type="submission" date="2018-11" db="EMBL/GenBank/DDBJ databases">
        <title>Proposal to divide the Flavobacteriaceae and reorganize its genera based on Amino Acid Identity values calculated from whole genome sequences.</title>
        <authorList>
            <person name="Nicholson A.C."/>
            <person name="Gulvik C.A."/>
            <person name="Whitney A.M."/>
            <person name="Humrighouse B.W."/>
            <person name="Bell M."/>
            <person name="Holmes B."/>
            <person name="Steigerwalt A.B."/>
            <person name="Villarma A."/>
            <person name="Sheth M."/>
            <person name="Batra D."/>
            <person name="Pryor J."/>
            <person name="Bernardet J.-F."/>
            <person name="Hugo C."/>
            <person name="Kampfer P."/>
            <person name="Newman J.D."/>
            <person name="McQuiston J.R."/>
        </authorList>
    </citation>
    <scope>NUCLEOTIDE SEQUENCE [LARGE SCALE GENOMIC DNA]</scope>
    <source>
        <strain evidence="2">F5649</strain>
    </source>
</reference>
<accession>A0A3G8Y3I5</accession>
<evidence type="ECO:0000313" key="2">
    <source>
        <dbReference type="Proteomes" id="UP000281810"/>
    </source>
</evidence>